<evidence type="ECO:0000313" key="2">
    <source>
        <dbReference type="EMBL" id="QJR13755.1"/>
    </source>
</evidence>
<dbReference type="EMBL" id="CP053073">
    <property type="protein sequence ID" value="QJR13755.1"/>
    <property type="molecule type" value="Genomic_DNA"/>
</dbReference>
<keyword evidence="3" id="KW-1185">Reference proteome</keyword>
<reference evidence="2 3" key="1">
    <citation type="submission" date="2020-04" db="EMBL/GenBank/DDBJ databases">
        <title>Usitatibacter rugosus gen. nov., sp. nov. and Usitatibacter palustris sp. nov., novel members of Usitatibacteraceae fam. nov. within the order Nitrosomonadales isolated from soil.</title>
        <authorList>
            <person name="Huber K.J."/>
            <person name="Neumann-Schaal M."/>
            <person name="Geppert A."/>
            <person name="Luckner M."/>
            <person name="Wanner G."/>
            <person name="Overmann J."/>
        </authorList>
    </citation>
    <scope>NUCLEOTIDE SEQUENCE [LARGE SCALE GENOMIC DNA]</scope>
    <source>
        <strain evidence="2 3">Swamp67</strain>
    </source>
</reference>
<name>A0A6M4H356_9PROT</name>
<sequence>MKVFMTLAVLAGLGASLPASAFCVYNELKDKEVSVLQEDHPDYQRNDRRFKVTLKPGANSCCEFKNLDCNPNGRQNSMVNFEVTLGSGDTPMKCGPAGVPDKAKVVKVSGDGVLRIVANPRHGTKGHENASPYIARVWTHDKQDVTGPAGLPCR</sequence>
<dbReference type="InParanoid" id="A0A6M4H356"/>
<feature type="chain" id="PRO_5026887604" evidence="1">
    <location>
        <begin position="22"/>
        <end position="154"/>
    </location>
</feature>
<protein>
    <submittedName>
        <fullName evidence="2">Uncharacterized protein</fullName>
    </submittedName>
</protein>
<dbReference type="KEGG" id="upl:DSM104440_00545"/>
<accession>A0A6M4H356</accession>
<feature type="signal peptide" evidence="1">
    <location>
        <begin position="1"/>
        <end position="21"/>
    </location>
</feature>
<evidence type="ECO:0000256" key="1">
    <source>
        <dbReference type="SAM" id="SignalP"/>
    </source>
</evidence>
<keyword evidence="1" id="KW-0732">Signal</keyword>
<evidence type="ECO:0000313" key="3">
    <source>
        <dbReference type="Proteomes" id="UP000503096"/>
    </source>
</evidence>
<gene>
    <name evidence="2" type="ORF">DSM104440_00545</name>
</gene>
<organism evidence="2 3">
    <name type="scientific">Usitatibacter palustris</name>
    <dbReference type="NCBI Taxonomy" id="2732487"/>
    <lineage>
        <taxon>Bacteria</taxon>
        <taxon>Pseudomonadati</taxon>
        <taxon>Pseudomonadota</taxon>
        <taxon>Betaproteobacteria</taxon>
        <taxon>Nitrosomonadales</taxon>
        <taxon>Usitatibacteraceae</taxon>
        <taxon>Usitatibacter</taxon>
    </lineage>
</organism>
<proteinExistence type="predicted"/>
<dbReference type="AlphaFoldDB" id="A0A6M4H356"/>
<dbReference type="Proteomes" id="UP000503096">
    <property type="component" value="Chromosome"/>
</dbReference>